<dbReference type="STRING" id="49186.SAMN05421647_101940"/>
<dbReference type="GO" id="GO:0006355">
    <property type="term" value="P:regulation of DNA-templated transcription"/>
    <property type="evidence" value="ECO:0007669"/>
    <property type="project" value="InterPro"/>
</dbReference>
<feature type="domain" description="PAS" evidence="1">
    <location>
        <begin position="125"/>
        <end position="169"/>
    </location>
</feature>
<dbReference type="InterPro" id="IPR001633">
    <property type="entry name" value="EAL_dom"/>
</dbReference>
<evidence type="ECO:0000313" key="5">
    <source>
        <dbReference type="EMBL" id="SIQ02015.1"/>
    </source>
</evidence>
<gene>
    <name evidence="5" type="ORF">SAMN05421647_101940</name>
</gene>
<dbReference type="SUPFAM" id="SSF55785">
    <property type="entry name" value="PYP-like sensor domain (PAS domain)"/>
    <property type="match status" value="2"/>
</dbReference>
<evidence type="ECO:0000259" key="1">
    <source>
        <dbReference type="PROSITE" id="PS50112"/>
    </source>
</evidence>
<dbReference type="CDD" id="cd01948">
    <property type="entry name" value="EAL"/>
    <property type="match status" value="1"/>
</dbReference>
<dbReference type="InterPro" id="IPR013767">
    <property type="entry name" value="PAS_fold"/>
</dbReference>
<evidence type="ECO:0000259" key="3">
    <source>
        <dbReference type="PROSITE" id="PS50883"/>
    </source>
</evidence>
<dbReference type="InterPro" id="IPR001610">
    <property type="entry name" value="PAC"/>
</dbReference>
<dbReference type="InterPro" id="IPR043128">
    <property type="entry name" value="Rev_trsase/Diguanyl_cyclase"/>
</dbReference>
<dbReference type="PANTHER" id="PTHR44757">
    <property type="entry name" value="DIGUANYLATE CYCLASE DGCP"/>
    <property type="match status" value="1"/>
</dbReference>
<organism evidence="5 6">
    <name type="scientific">Marinobacterium stanieri</name>
    <dbReference type="NCBI Taxonomy" id="49186"/>
    <lineage>
        <taxon>Bacteria</taxon>
        <taxon>Pseudomonadati</taxon>
        <taxon>Pseudomonadota</taxon>
        <taxon>Gammaproteobacteria</taxon>
        <taxon>Oceanospirillales</taxon>
        <taxon>Oceanospirillaceae</taxon>
        <taxon>Marinobacterium</taxon>
    </lineage>
</organism>
<dbReference type="PROSITE" id="PS50887">
    <property type="entry name" value="GGDEF"/>
    <property type="match status" value="1"/>
</dbReference>
<dbReference type="PROSITE" id="PS50112">
    <property type="entry name" value="PAS"/>
    <property type="match status" value="1"/>
</dbReference>
<reference evidence="6" key="1">
    <citation type="submission" date="2017-01" db="EMBL/GenBank/DDBJ databases">
        <authorList>
            <person name="Varghese N."/>
            <person name="Submissions S."/>
        </authorList>
    </citation>
    <scope>NUCLEOTIDE SEQUENCE [LARGE SCALE GENOMIC DNA]</scope>
    <source>
        <strain evidence="6">DSM 7027</strain>
    </source>
</reference>
<name>A0A1N6PCB2_9GAMM</name>
<dbReference type="SUPFAM" id="SSF141868">
    <property type="entry name" value="EAL domain-like"/>
    <property type="match status" value="1"/>
</dbReference>
<dbReference type="CDD" id="cd00130">
    <property type="entry name" value="PAS"/>
    <property type="match status" value="2"/>
</dbReference>
<dbReference type="Proteomes" id="UP000186895">
    <property type="component" value="Unassembled WGS sequence"/>
</dbReference>
<dbReference type="InterPro" id="IPR052155">
    <property type="entry name" value="Biofilm_reg_signaling"/>
</dbReference>
<feature type="domain" description="PAC" evidence="2">
    <location>
        <begin position="198"/>
        <end position="250"/>
    </location>
</feature>
<accession>A0A1N6PCB2</accession>
<feature type="domain" description="GGDEF" evidence="4">
    <location>
        <begin position="280"/>
        <end position="413"/>
    </location>
</feature>
<feature type="domain" description="EAL" evidence="3">
    <location>
        <begin position="422"/>
        <end position="679"/>
    </location>
</feature>
<dbReference type="InterPro" id="IPR000160">
    <property type="entry name" value="GGDEF_dom"/>
</dbReference>
<dbReference type="SMART" id="SM00267">
    <property type="entry name" value="GGDEF"/>
    <property type="match status" value="1"/>
</dbReference>
<dbReference type="eggNOG" id="COG5001">
    <property type="taxonomic scope" value="Bacteria"/>
</dbReference>
<dbReference type="Gene3D" id="3.20.20.450">
    <property type="entry name" value="EAL domain"/>
    <property type="match status" value="1"/>
</dbReference>
<dbReference type="Pfam" id="PF00563">
    <property type="entry name" value="EAL"/>
    <property type="match status" value="1"/>
</dbReference>
<dbReference type="NCBIfam" id="TIGR00254">
    <property type="entry name" value="GGDEF"/>
    <property type="match status" value="1"/>
</dbReference>
<sequence length="683" mass="76532">MNRQRQFLDLTGDFIASLDRDYRIEFMNRSGRRMLGVGMDHDFHANPMYAKDFHDDDNLRLLQEEAFPQVLSTGCWNGTILFRSLDGSSIPVSLRVLAHLDEKGRVTGLTGVGQDLRLQQALRTQEAMADRILDSTIEGIMVTDSGARIQRVNPAFTQITGYTAEEVQGLTPRFLRSNHHEQDFYEQMNATLSEHGRWQGEVWNRRKSGEVYLQWMSISALRGQEGQVTHYVSVLHDLTEMRAKEAEIEQLAFTDPLTGVGNRHKLIQTLNHELGEEDTKPLALMCVDLGQLSPINDRFGMRGGDQLIRCLSQRLRELTGSALQLFRLTGDEFVILQLNSSDLTDIARQAVRCIQLLQQPVTLDGEIIRLSPSAGIALAPKDASDADTLLASAQTAMTAAKQSGRDSYRFYDEAISSAMWHRLMLEQQLMLATQPDADLGLKLYLQPKVSLPDGQIAGAEVLLRWEHPEKGLISPAEFIPLAEESRLIVALDRWVFARSCRLLQESTAAGYQLPRISINLSAKQLQEPDLVEWCANTVKRFGLDPGCIELEITETAFINLADTVLERLQALRNTGFSLALDDFGTGYSSLTYLRRLPLDVVKIDRDFVADLCQDERAATLLQGVMQLLDKLDFSVVAEGIETTEQSALLHSIGCNVGQGFLFHRPMPADEFIALYYHEASSSC</sequence>
<dbReference type="Gene3D" id="3.30.450.20">
    <property type="entry name" value="PAS domain"/>
    <property type="match status" value="2"/>
</dbReference>
<evidence type="ECO:0000259" key="4">
    <source>
        <dbReference type="PROSITE" id="PS50887"/>
    </source>
</evidence>
<evidence type="ECO:0000259" key="2">
    <source>
        <dbReference type="PROSITE" id="PS50113"/>
    </source>
</evidence>
<dbReference type="NCBIfam" id="TIGR00229">
    <property type="entry name" value="sensory_box"/>
    <property type="match status" value="1"/>
</dbReference>
<dbReference type="SMART" id="SM00091">
    <property type="entry name" value="PAS"/>
    <property type="match status" value="2"/>
</dbReference>
<dbReference type="CDD" id="cd01949">
    <property type="entry name" value="GGDEF"/>
    <property type="match status" value="1"/>
</dbReference>
<dbReference type="PROSITE" id="PS50883">
    <property type="entry name" value="EAL"/>
    <property type="match status" value="1"/>
</dbReference>
<keyword evidence="6" id="KW-1185">Reference proteome</keyword>
<dbReference type="AlphaFoldDB" id="A0A1N6PCB2"/>
<dbReference type="PANTHER" id="PTHR44757:SF2">
    <property type="entry name" value="BIOFILM ARCHITECTURE MAINTENANCE PROTEIN MBAA"/>
    <property type="match status" value="1"/>
</dbReference>
<dbReference type="InterPro" id="IPR029787">
    <property type="entry name" value="Nucleotide_cyclase"/>
</dbReference>
<dbReference type="SMART" id="SM00086">
    <property type="entry name" value="PAC"/>
    <property type="match status" value="2"/>
</dbReference>
<dbReference type="InterPro" id="IPR035965">
    <property type="entry name" value="PAS-like_dom_sf"/>
</dbReference>
<dbReference type="Pfam" id="PF13426">
    <property type="entry name" value="PAS_9"/>
    <property type="match status" value="1"/>
</dbReference>
<dbReference type="RefSeq" id="WP_076461185.1">
    <property type="nucleotide sequence ID" value="NZ_FTMN01000001.1"/>
</dbReference>
<dbReference type="SMART" id="SM00052">
    <property type="entry name" value="EAL"/>
    <property type="match status" value="1"/>
</dbReference>
<protein>
    <submittedName>
        <fullName evidence="5">PAS domain S-box-containing protein/diguanylate cyclase (GGDEF) domain-containing protein</fullName>
    </submittedName>
</protein>
<dbReference type="Pfam" id="PF00990">
    <property type="entry name" value="GGDEF"/>
    <property type="match status" value="1"/>
</dbReference>
<evidence type="ECO:0000313" key="6">
    <source>
        <dbReference type="Proteomes" id="UP000186895"/>
    </source>
</evidence>
<dbReference type="SUPFAM" id="SSF55073">
    <property type="entry name" value="Nucleotide cyclase"/>
    <property type="match status" value="1"/>
</dbReference>
<dbReference type="Pfam" id="PF00989">
    <property type="entry name" value="PAS"/>
    <property type="match status" value="1"/>
</dbReference>
<dbReference type="InterPro" id="IPR000014">
    <property type="entry name" value="PAS"/>
</dbReference>
<dbReference type="InterPro" id="IPR000700">
    <property type="entry name" value="PAS-assoc_C"/>
</dbReference>
<dbReference type="EMBL" id="FTMN01000001">
    <property type="protein sequence ID" value="SIQ02015.1"/>
    <property type="molecule type" value="Genomic_DNA"/>
</dbReference>
<dbReference type="Gene3D" id="3.30.70.270">
    <property type="match status" value="1"/>
</dbReference>
<dbReference type="PROSITE" id="PS50113">
    <property type="entry name" value="PAC"/>
    <property type="match status" value="1"/>
</dbReference>
<dbReference type="InterPro" id="IPR035919">
    <property type="entry name" value="EAL_sf"/>
</dbReference>
<proteinExistence type="predicted"/>